<name>A0A4R3KSA8_9SPHI</name>
<dbReference type="RefSeq" id="WP_132129198.1">
    <property type="nucleotide sequence ID" value="NZ_CP042432.1"/>
</dbReference>
<evidence type="ECO:0000313" key="1">
    <source>
        <dbReference type="EMBL" id="TCS87397.1"/>
    </source>
</evidence>
<evidence type="ECO:0000313" key="2">
    <source>
        <dbReference type="Proteomes" id="UP000295807"/>
    </source>
</evidence>
<proteinExistence type="predicted"/>
<keyword evidence="2" id="KW-1185">Reference proteome</keyword>
<accession>A0A4R3KSA8</accession>
<dbReference type="AlphaFoldDB" id="A0A4R3KSA8"/>
<dbReference type="OrthoDB" id="1364214at2"/>
<organism evidence="1 2">
    <name type="scientific">Anseongella ginsenosidimutans</name>
    <dbReference type="NCBI Taxonomy" id="496056"/>
    <lineage>
        <taxon>Bacteria</taxon>
        <taxon>Pseudomonadati</taxon>
        <taxon>Bacteroidota</taxon>
        <taxon>Sphingobacteriia</taxon>
        <taxon>Sphingobacteriales</taxon>
        <taxon>Sphingobacteriaceae</taxon>
        <taxon>Anseongella</taxon>
    </lineage>
</organism>
<gene>
    <name evidence="1" type="ORF">EDD80_105212</name>
</gene>
<protein>
    <submittedName>
        <fullName evidence="1">Uncharacterized protein</fullName>
    </submittedName>
</protein>
<sequence>MKKIGSKDKRVVVLQWKEPAGTRVEVFSNLKNLCLNYPEFNYNTLNNYLGKGRTAYEKDHVKIERKTVLTKPDMPATITKRSIAPVVRTVKLHEANDSERDLIYWLAQPPKKRLEAVAFIVSQSLTKNQRMDKTSIRTVKINE</sequence>
<reference evidence="1 2" key="1">
    <citation type="submission" date="2019-03" db="EMBL/GenBank/DDBJ databases">
        <title>Genomic Encyclopedia of Type Strains, Phase IV (KMG-IV): sequencing the most valuable type-strain genomes for metagenomic binning, comparative biology and taxonomic classification.</title>
        <authorList>
            <person name="Goeker M."/>
        </authorList>
    </citation>
    <scope>NUCLEOTIDE SEQUENCE [LARGE SCALE GENOMIC DNA]</scope>
    <source>
        <strain evidence="1 2">DSM 21100</strain>
    </source>
</reference>
<dbReference type="Proteomes" id="UP000295807">
    <property type="component" value="Unassembled WGS sequence"/>
</dbReference>
<comment type="caution">
    <text evidence="1">The sequence shown here is derived from an EMBL/GenBank/DDBJ whole genome shotgun (WGS) entry which is preliminary data.</text>
</comment>
<dbReference type="EMBL" id="SMAD01000005">
    <property type="protein sequence ID" value="TCS87397.1"/>
    <property type="molecule type" value="Genomic_DNA"/>
</dbReference>